<proteinExistence type="predicted"/>
<evidence type="ECO:0000313" key="2">
    <source>
        <dbReference type="EMBL" id="MBM6401621.1"/>
    </source>
</evidence>
<protein>
    <recommendedName>
        <fullName evidence="4">Tetratricopeptide repeat protein</fullName>
    </recommendedName>
</protein>
<evidence type="ECO:0008006" key="4">
    <source>
        <dbReference type="Google" id="ProtNLM"/>
    </source>
</evidence>
<organism evidence="2 3">
    <name type="scientific">Phycicoccus sonneratiae</name>
    <dbReference type="NCBI Taxonomy" id="2807628"/>
    <lineage>
        <taxon>Bacteria</taxon>
        <taxon>Bacillati</taxon>
        <taxon>Actinomycetota</taxon>
        <taxon>Actinomycetes</taxon>
        <taxon>Micrococcales</taxon>
        <taxon>Intrasporangiaceae</taxon>
        <taxon>Phycicoccus</taxon>
    </lineage>
</organism>
<accession>A0ABS2CR60</accession>
<gene>
    <name evidence="2" type="ORF">JQN70_14590</name>
</gene>
<comment type="caution">
    <text evidence="2">The sequence shown here is derived from an EMBL/GenBank/DDBJ whole genome shotgun (WGS) entry which is preliminary data.</text>
</comment>
<keyword evidence="3" id="KW-1185">Reference proteome</keyword>
<sequence length="176" mass="18559">MSGADDVLAEARAHIEEGSAWKARDLLAAHVETREDAEALTMLGHVLHGMGDLPRAGAMWFAAGTKGPEADAAVAAWREQSGDDFAVMWRSLPTPVREEPRPARIEALHAKALDADPRLDADPEPFVRTGELVAAPEDEADGVDGAQVIGWILAALFVVAAVIGVVTVLGWLVPGG</sequence>
<name>A0ABS2CR60_9MICO</name>
<dbReference type="EMBL" id="JAFDVD010000016">
    <property type="protein sequence ID" value="MBM6401621.1"/>
    <property type="molecule type" value="Genomic_DNA"/>
</dbReference>
<reference evidence="2" key="1">
    <citation type="submission" date="2021-02" db="EMBL/GenBank/DDBJ databases">
        <title>Phycicoccus sp. MQZ13P-5T, whole genome shotgun sequence.</title>
        <authorList>
            <person name="Tuo L."/>
        </authorList>
    </citation>
    <scope>NUCLEOTIDE SEQUENCE</scope>
    <source>
        <strain evidence="2">MQZ13P-5</strain>
    </source>
</reference>
<dbReference type="RefSeq" id="WP_204132089.1">
    <property type="nucleotide sequence ID" value="NZ_JAFDVD010000016.1"/>
</dbReference>
<keyword evidence="1" id="KW-0472">Membrane</keyword>
<evidence type="ECO:0000313" key="3">
    <source>
        <dbReference type="Proteomes" id="UP001430172"/>
    </source>
</evidence>
<evidence type="ECO:0000256" key="1">
    <source>
        <dbReference type="SAM" id="Phobius"/>
    </source>
</evidence>
<dbReference type="Proteomes" id="UP001430172">
    <property type="component" value="Unassembled WGS sequence"/>
</dbReference>
<keyword evidence="1" id="KW-0812">Transmembrane</keyword>
<feature type="transmembrane region" description="Helical" evidence="1">
    <location>
        <begin position="148"/>
        <end position="173"/>
    </location>
</feature>
<keyword evidence="1" id="KW-1133">Transmembrane helix</keyword>